<dbReference type="GeneID" id="30907714"/>
<keyword evidence="1" id="KW-0812">Transmembrane</keyword>
<proteinExistence type="predicted"/>
<keyword evidence="1" id="KW-0472">Membrane</keyword>
<dbReference type="Proteomes" id="UP000092716">
    <property type="component" value="Chromosome 5"/>
</dbReference>
<gene>
    <name evidence="2" type="ORF">PCOAH_00009910</name>
</gene>
<keyword evidence="3" id="KW-1185">Reference proteome</keyword>
<dbReference type="RefSeq" id="XP_019913483.1">
    <property type="nucleotide sequence ID" value="XM_020057800.1"/>
</dbReference>
<keyword evidence="1" id="KW-1133">Transmembrane helix</keyword>
<protein>
    <submittedName>
        <fullName evidence="2">Variable surface protein Vir7-like protein</fullName>
    </submittedName>
</protein>
<evidence type="ECO:0000313" key="2">
    <source>
        <dbReference type="EMBL" id="ANQ06788.1"/>
    </source>
</evidence>
<dbReference type="KEGG" id="pcot:PCOAH_00009910"/>
<dbReference type="EMBL" id="CP016243">
    <property type="protein sequence ID" value="ANQ06788.1"/>
    <property type="molecule type" value="Genomic_DNA"/>
</dbReference>
<feature type="transmembrane region" description="Helical" evidence="1">
    <location>
        <begin position="256"/>
        <end position="277"/>
    </location>
</feature>
<evidence type="ECO:0000313" key="3">
    <source>
        <dbReference type="Proteomes" id="UP000092716"/>
    </source>
</evidence>
<dbReference type="VEuPathDB" id="PlasmoDB:PCOAH_00009910"/>
<evidence type="ECO:0000256" key="1">
    <source>
        <dbReference type="SAM" id="Phobius"/>
    </source>
</evidence>
<organism evidence="2 3">
    <name type="scientific">Plasmodium coatneyi</name>
    <dbReference type="NCBI Taxonomy" id="208452"/>
    <lineage>
        <taxon>Eukaryota</taxon>
        <taxon>Sar</taxon>
        <taxon>Alveolata</taxon>
        <taxon>Apicomplexa</taxon>
        <taxon>Aconoidasida</taxon>
        <taxon>Haemosporida</taxon>
        <taxon>Plasmodiidae</taxon>
        <taxon>Plasmodium</taxon>
    </lineage>
</organism>
<name>A0A1B1DVI2_9APIC</name>
<dbReference type="AlphaFoldDB" id="A0A1B1DVI2"/>
<dbReference type="InterPro" id="IPR008780">
    <property type="entry name" value="Plasmodium_Vir"/>
</dbReference>
<accession>A0A1B1DVI2</accession>
<sequence>MTDQDLRILPSKAAYAAFDAGWSTYSAPCTWLENTKTTLNDKLNGHDSVKAYVDQIVKAWCIVLNSGGMRTLGSTYCFPFYYWLGDILINKFKVNESFLSIMKTIYDEFKKIPGGEISGSENACAIIYDDSKIDKDTFNEMKAVYEYSQDHNKIKQHLKTRGNFCSEQYKKHLTNIKSAYEELNKKCPDSRSSSSSGDKHCQEYNRTYKKCIQNRLSELTCNIIPQEESSEGPQHASIQLQTGEVNSSSGTIPTTAISSVFSVLGIGVVATFLYKIWHLIILPYMMDDNHEHLKEEEGRMISLNRNKEEMWLITLHNASTEEKK</sequence>
<reference evidence="3" key="1">
    <citation type="submission" date="2016-06" db="EMBL/GenBank/DDBJ databases">
        <title>First high quality genome sequence of Plasmodium coatneyi using continuous long reads from single molecule, real-time sequencing.</title>
        <authorList>
            <person name="Chien J.-T."/>
            <person name="Pakala S.B."/>
            <person name="Geraldo J.A."/>
            <person name="Lapp S.A."/>
            <person name="Barnwell J.W."/>
            <person name="Kissinger J.C."/>
            <person name="Galinski M.R."/>
            <person name="Humphrey J.C."/>
        </authorList>
    </citation>
    <scope>NUCLEOTIDE SEQUENCE [LARGE SCALE GENOMIC DNA]</scope>
    <source>
        <strain evidence="3">Hackeri</strain>
    </source>
</reference>
<dbReference type="Pfam" id="PF05795">
    <property type="entry name" value="Plasmodium_Vir"/>
    <property type="match status" value="1"/>
</dbReference>
<dbReference type="OrthoDB" id="381419at2759"/>